<evidence type="ECO:0000256" key="2">
    <source>
        <dbReference type="ARBA" id="ARBA00008748"/>
    </source>
</evidence>
<dbReference type="RefSeq" id="WP_275472021.1">
    <property type="nucleotide sequence ID" value="NZ_JAPDSH010000007.1"/>
</dbReference>
<dbReference type="PIRSF" id="PIRSF036458">
    <property type="entry name" value="Butyrate_kin"/>
    <property type="match status" value="1"/>
</dbReference>
<evidence type="ECO:0000256" key="3">
    <source>
        <dbReference type="ARBA" id="ARBA00022490"/>
    </source>
</evidence>
<dbReference type="HAMAP" id="MF_00542">
    <property type="entry name" value="Butyrate_kinase"/>
    <property type="match status" value="1"/>
</dbReference>
<evidence type="ECO:0000256" key="8">
    <source>
        <dbReference type="ARBA" id="ARBA00048596"/>
    </source>
</evidence>
<dbReference type="InterPro" id="IPR000890">
    <property type="entry name" value="Aliphatic_acid_kin_short-chain"/>
</dbReference>
<organism evidence="11 12">
    <name type="scientific">Vagococcus proximus</name>
    <dbReference type="NCBI Taxonomy" id="2991417"/>
    <lineage>
        <taxon>Bacteria</taxon>
        <taxon>Bacillati</taxon>
        <taxon>Bacillota</taxon>
        <taxon>Bacilli</taxon>
        <taxon>Lactobacillales</taxon>
        <taxon>Enterococcaceae</taxon>
        <taxon>Vagococcus</taxon>
    </lineage>
</organism>
<comment type="subcellular location">
    <subcellularLocation>
        <location evidence="1 9">Cytoplasm</location>
    </subcellularLocation>
</comment>
<evidence type="ECO:0000256" key="6">
    <source>
        <dbReference type="ARBA" id="ARBA00022777"/>
    </source>
</evidence>
<reference evidence="11" key="1">
    <citation type="submission" date="2022-10" db="EMBL/GenBank/DDBJ databases">
        <title>Vagococcus sp. isolated from poultry meat.</title>
        <authorList>
            <person name="Johansson P."/>
            <person name="Bjorkroth J."/>
        </authorList>
    </citation>
    <scope>NUCLEOTIDE SEQUENCE</scope>
    <source>
        <strain evidence="11">PNs007</strain>
    </source>
</reference>
<keyword evidence="3 9" id="KW-0963">Cytoplasm</keyword>
<dbReference type="EMBL" id="JAPDSH010000007">
    <property type="protein sequence ID" value="MDF0480449.1"/>
    <property type="molecule type" value="Genomic_DNA"/>
</dbReference>
<accession>A0ABT5X368</accession>
<dbReference type="SUPFAM" id="SSF53067">
    <property type="entry name" value="Actin-like ATPase domain"/>
    <property type="match status" value="2"/>
</dbReference>
<protein>
    <recommendedName>
        <fullName evidence="9">Probable butyrate kinase</fullName>
        <shortName evidence="9">BK</shortName>
        <ecNumber evidence="9">2.7.2.7</ecNumber>
    </recommendedName>
    <alternativeName>
        <fullName evidence="9">Branched-chain carboxylic acid kinase</fullName>
    </alternativeName>
</protein>
<comment type="catalytic activity">
    <reaction evidence="8 9">
        <text>butanoate + ATP = butanoyl phosphate + ADP</text>
        <dbReference type="Rhea" id="RHEA:13585"/>
        <dbReference type="ChEBI" id="CHEBI:17968"/>
        <dbReference type="ChEBI" id="CHEBI:30616"/>
        <dbReference type="ChEBI" id="CHEBI:58079"/>
        <dbReference type="ChEBI" id="CHEBI:456216"/>
        <dbReference type="EC" id="2.7.2.7"/>
    </reaction>
</comment>
<gene>
    <name evidence="9 11" type="primary">buk</name>
    <name evidence="11" type="ORF">OL233_09160</name>
</gene>
<dbReference type="InterPro" id="IPR011245">
    <property type="entry name" value="Butyrate_kin"/>
</dbReference>
<dbReference type="NCBIfam" id="TIGR02707">
    <property type="entry name" value="butyr_kinase"/>
    <property type="match status" value="1"/>
</dbReference>
<dbReference type="PROSITE" id="PS01075">
    <property type="entry name" value="ACETATE_KINASE_1"/>
    <property type="match status" value="1"/>
</dbReference>
<dbReference type="PRINTS" id="PR00471">
    <property type="entry name" value="ACETATEKNASE"/>
</dbReference>
<dbReference type="CDD" id="cd24011">
    <property type="entry name" value="ASKHA_NBD_BK"/>
    <property type="match status" value="1"/>
</dbReference>
<dbReference type="Proteomes" id="UP001147148">
    <property type="component" value="Unassembled WGS sequence"/>
</dbReference>
<dbReference type="EC" id="2.7.2.7" evidence="9"/>
<proteinExistence type="inferred from homology"/>
<keyword evidence="5 9" id="KW-0547">Nucleotide-binding</keyword>
<dbReference type="PANTHER" id="PTHR21060:SF3">
    <property type="entry name" value="BUTYRATE KINASE 2-RELATED"/>
    <property type="match status" value="1"/>
</dbReference>
<dbReference type="NCBIfam" id="NF002834">
    <property type="entry name" value="PRK03011.1-5"/>
    <property type="match status" value="1"/>
</dbReference>
<keyword evidence="6 9" id="KW-0418">Kinase</keyword>
<dbReference type="InterPro" id="IPR023865">
    <property type="entry name" value="Aliphatic_acid_kinase_CS"/>
</dbReference>
<evidence type="ECO:0000256" key="9">
    <source>
        <dbReference type="HAMAP-Rule" id="MF_00542"/>
    </source>
</evidence>
<dbReference type="GO" id="GO:0047761">
    <property type="term" value="F:butyrate kinase activity"/>
    <property type="evidence" value="ECO:0007669"/>
    <property type="project" value="UniProtKB-EC"/>
</dbReference>
<dbReference type="Pfam" id="PF00871">
    <property type="entry name" value="Acetate_kinase"/>
    <property type="match status" value="1"/>
</dbReference>
<keyword evidence="7 9" id="KW-0067">ATP-binding</keyword>
<comment type="similarity">
    <text evidence="2 9 10">Belongs to the acetokinase family.</text>
</comment>
<keyword evidence="12" id="KW-1185">Reference proteome</keyword>
<sequence length="358" mass="38868">MGNNFLLIINPGSTTTKLACFVNDEQILSEEIEHRSEVLDKFTTIFDQLDYRLSLIEEKLTDNNVDNSKFTAIVARGGNMKPVSGGTYEINEEMLSDLKIGVMGQHASNLGAHLAKKLAEKLDIPCFVVDPVVVDELAPVARYSGTPLIQRKSKDHPLNQKAVGRIDAHNEGGTYEEMNYIIAHMGGGISVAAHNHGEIIDVNNALNGDGPFSPERAGGLPVTSVIDLCFSGDYSENELRAVLVGNGGLKAYLGTTDGREVSKLINEGDSHAKEVYQAMAYQISKEIGAMATVLKGQINGILLTGGLAFDDLLIGYISEYCNFLADIRIYPGENEMVALAAGVNRVMNNEEKLKKYSQ</sequence>
<dbReference type="PANTHER" id="PTHR21060">
    <property type="entry name" value="ACETATE KINASE"/>
    <property type="match status" value="1"/>
</dbReference>
<evidence type="ECO:0000313" key="11">
    <source>
        <dbReference type="EMBL" id="MDF0480449.1"/>
    </source>
</evidence>
<dbReference type="InterPro" id="IPR043129">
    <property type="entry name" value="ATPase_NBD"/>
</dbReference>
<evidence type="ECO:0000256" key="7">
    <source>
        <dbReference type="ARBA" id="ARBA00022840"/>
    </source>
</evidence>
<evidence type="ECO:0000256" key="5">
    <source>
        <dbReference type="ARBA" id="ARBA00022741"/>
    </source>
</evidence>
<evidence type="ECO:0000256" key="4">
    <source>
        <dbReference type="ARBA" id="ARBA00022679"/>
    </source>
</evidence>
<name>A0ABT5X368_9ENTE</name>
<evidence type="ECO:0000256" key="10">
    <source>
        <dbReference type="RuleBase" id="RU003835"/>
    </source>
</evidence>
<dbReference type="Gene3D" id="3.30.420.40">
    <property type="match status" value="2"/>
</dbReference>
<keyword evidence="4 9" id="KW-0808">Transferase</keyword>
<evidence type="ECO:0000313" key="12">
    <source>
        <dbReference type="Proteomes" id="UP001147148"/>
    </source>
</evidence>
<comment type="caution">
    <text evidence="11">The sequence shown here is derived from an EMBL/GenBank/DDBJ whole genome shotgun (WGS) entry which is preliminary data.</text>
</comment>
<evidence type="ECO:0000256" key="1">
    <source>
        <dbReference type="ARBA" id="ARBA00004496"/>
    </source>
</evidence>